<evidence type="ECO:0000313" key="3">
    <source>
        <dbReference type="EMBL" id="KAH9830978.1"/>
    </source>
</evidence>
<dbReference type="GeneID" id="71998491"/>
<sequence length="330" mass="37483">MEEEEESSTDQERDNDSNSSIMFPKSKHTTKGMGKRRQGSSGVARKHIRNHALVMDLPDSVRPVKNMGALYLKMHITLEQAWTMYDGSTNDRLSDRHEVLKAVMTMVVTHKNKDGCVPRDLAAALDELRGEEDKVVALRKMVLDLVWQGASQMRNDLKKKAKQVVDEAYGFAGLKAPKKEALAMWLLKTYKQSVKGGYAYVPYFTFPVKEVVWTDGQKSKGGSQVNEQKSKLANTKLFQHPAIAKLIYAFWFSLSHKEVRDRREKFSSVPDNLIALVCNAVSTGIHHLNTLRLLVNSWRQLSRTICRPVQAMHWTCNSRTRSMRQSGTTT</sequence>
<organism evidence="3 4">
    <name type="scientific">Rhodofomes roseus</name>
    <dbReference type="NCBI Taxonomy" id="34475"/>
    <lineage>
        <taxon>Eukaryota</taxon>
        <taxon>Fungi</taxon>
        <taxon>Dikarya</taxon>
        <taxon>Basidiomycota</taxon>
        <taxon>Agaricomycotina</taxon>
        <taxon>Agaricomycetes</taxon>
        <taxon>Polyporales</taxon>
        <taxon>Rhodofomes</taxon>
    </lineage>
</organism>
<feature type="region of interest" description="Disordered" evidence="1">
    <location>
        <begin position="1"/>
        <end position="45"/>
    </location>
</feature>
<dbReference type="InterPro" id="IPR045341">
    <property type="entry name" value="DUF6532"/>
</dbReference>
<proteinExistence type="predicted"/>
<feature type="compositionally biased region" description="Basic residues" evidence="1">
    <location>
        <begin position="25"/>
        <end position="45"/>
    </location>
</feature>
<dbReference type="Proteomes" id="UP000814176">
    <property type="component" value="Unassembled WGS sequence"/>
</dbReference>
<accession>A0ABQ8K2L2</accession>
<protein>
    <recommendedName>
        <fullName evidence="2">DUF6532 domain-containing protein</fullName>
    </recommendedName>
</protein>
<reference evidence="3 4" key="1">
    <citation type="journal article" date="2021" name="Environ. Microbiol.">
        <title>Gene family expansions and transcriptome signatures uncover fungal adaptations to wood decay.</title>
        <authorList>
            <person name="Hage H."/>
            <person name="Miyauchi S."/>
            <person name="Viragh M."/>
            <person name="Drula E."/>
            <person name="Min B."/>
            <person name="Chaduli D."/>
            <person name="Navarro D."/>
            <person name="Favel A."/>
            <person name="Norest M."/>
            <person name="Lesage-Meessen L."/>
            <person name="Balint B."/>
            <person name="Merenyi Z."/>
            <person name="de Eugenio L."/>
            <person name="Morin E."/>
            <person name="Martinez A.T."/>
            <person name="Baldrian P."/>
            <person name="Stursova M."/>
            <person name="Martinez M.J."/>
            <person name="Novotny C."/>
            <person name="Magnuson J.K."/>
            <person name="Spatafora J.W."/>
            <person name="Maurice S."/>
            <person name="Pangilinan J."/>
            <person name="Andreopoulos W."/>
            <person name="LaButti K."/>
            <person name="Hundley H."/>
            <person name="Na H."/>
            <person name="Kuo A."/>
            <person name="Barry K."/>
            <person name="Lipzen A."/>
            <person name="Henrissat B."/>
            <person name="Riley R."/>
            <person name="Ahrendt S."/>
            <person name="Nagy L.G."/>
            <person name="Grigoriev I.V."/>
            <person name="Martin F."/>
            <person name="Rosso M.N."/>
        </authorList>
    </citation>
    <scope>NUCLEOTIDE SEQUENCE [LARGE SCALE GENOMIC DNA]</scope>
    <source>
        <strain evidence="3 4">CIRM-BRFM 1785</strain>
    </source>
</reference>
<dbReference type="RefSeq" id="XP_047774225.1">
    <property type="nucleotide sequence ID" value="XM_047917759.1"/>
</dbReference>
<evidence type="ECO:0000256" key="1">
    <source>
        <dbReference type="SAM" id="MobiDB-lite"/>
    </source>
</evidence>
<feature type="domain" description="DUF6532" evidence="2">
    <location>
        <begin position="130"/>
        <end position="286"/>
    </location>
</feature>
<name>A0ABQ8K2L2_9APHY</name>
<gene>
    <name evidence="3" type="ORF">C8Q71DRAFT_316548</name>
</gene>
<dbReference type="Pfam" id="PF20149">
    <property type="entry name" value="DUF6532"/>
    <property type="match status" value="1"/>
</dbReference>
<keyword evidence="4" id="KW-1185">Reference proteome</keyword>
<comment type="caution">
    <text evidence="3">The sequence shown here is derived from an EMBL/GenBank/DDBJ whole genome shotgun (WGS) entry which is preliminary data.</text>
</comment>
<evidence type="ECO:0000259" key="2">
    <source>
        <dbReference type="Pfam" id="PF20149"/>
    </source>
</evidence>
<evidence type="ECO:0000313" key="4">
    <source>
        <dbReference type="Proteomes" id="UP000814176"/>
    </source>
</evidence>
<dbReference type="EMBL" id="JADCUA010000028">
    <property type="protein sequence ID" value="KAH9830978.1"/>
    <property type="molecule type" value="Genomic_DNA"/>
</dbReference>